<dbReference type="InterPro" id="IPR032710">
    <property type="entry name" value="NTF2-like_dom_sf"/>
</dbReference>
<dbReference type="GO" id="GO:0030638">
    <property type="term" value="P:polyketide metabolic process"/>
    <property type="evidence" value="ECO:0007669"/>
    <property type="project" value="InterPro"/>
</dbReference>
<dbReference type="Gene3D" id="3.10.450.50">
    <property type="match status" value="1"/>
</dbReference>
<sequence>MTDLIELTTRTWNDRDRTGYRDCYAEDAELVVPGLAGKGHEVLLDFWDENMAAFPDNHITVHRAVARDDVLVEESRLDATNTGPLAGPDGSPIPATGRSVSIPFAGIHVVRDGRITSSHFYWDTYDMLGQLGLLEH</sequence>
<dbReference type="PANTHER" id="PTHR38436">
    <property type="entry name" value="POLYKETIDE CYCLASE SNOAL-LIKE DOMAIN"/>
    <property type="match status" value="1"/>
</dbReference>
<evidence type="ECO:0000259" key="1">
    <source>
        <dbReference type="Pfam" id="PF12680"/>
    </source>
</evidence>
<dbReference type="EMBL" id="SNYO01000010">
    <property type="protein sequence ID" value="TDQ50124.1"/>
    <property type="molecule type" value="Genomic_DNA"/>
</dbReference>
<accession>A0A4R6V222</accession>
<comment type="caution">
    <text evidence="2">The sequence shown here is derived from an EMBL/GenBank/DDBJ whole genome shotgun (WGS) entry which is preliminary data.</text>
</comment>
<dbReference type="OrthoDB" id="5181013at2"/>
<dbReference type="Pfam" id="PF12680">
    <property type="entry name" value="SnoaL_2"/>
    <property type="match status" value="1"/>
</dbReference>
<keyword evidence="3" id="KW-1185">Reference proteome</keyword>
<organism evidence="2 3">
    <name type="scientific">Actinomycetospora succinea</name>
    <dbReference type="NCBI Taxonomy" id="663603"/>
    <lineage>
        <taxon>Bacteria</taxon>
        <taxon>Bacillati</taxon>
        <taxon>Actinomycetota</taxon>
        <taxon>Actinomycetes</taxon>
        <taxon>Pseudonocardiales</taxon>
        <taxon>Pseudonocardiaceae</taxon>
        <taxon>Actinomycetospora</taxon>
    </lineage>
</organism>
<dbReference type="InterPro" id="IPR009959">
    <property type="entry name" value="Cyclase_SnoaL-like"/>
</dbReference>
<reference evidence="2 3" key="1">
    <citation type="submission" date="2019-03" db="EMBL/GenBank/DDBJ databases">
        <title>Genomic Encyclopedia of Type Strains, Phase IV (KMG-IV): sequencing the most valuable type-strain genomes for metagenomic binning, comparative biology and taxonomic classification.</title>
        <authorList>
            <person name="Goeker M."/>
        </authorList>
    </citation>
    <scope>NUCLEOTIDE SEQUENCE [LARGE SCALE GENOMIC DNA]</scope>
    <source>
        <strain evidence="2 3">DSM 45775</strain>
    </source>
</reference>
<dbReference type="Proteomes" id="UP000295705">
    <property type="component" value="Unassembled WGS sequence"/>
</dbReference>
<feature type="domain" description="SnoaL-like" evidence="1">
    <location>
        <begin position="10"/>
        <end position="117"/>
    </location>
</feature>
<dbReference type="RefSeq" id="WP_133829204.1">
    <property type="nucleotide sequence ID" value="NZ_BAABHR010000020.1"/>
</dbReference>
<evidence type="ECO:0000313" key="2">
    <source>
        <dbReference type="EMBL" id="TDQ50124.1"/>
    </source>
</evidence>
<evidence type="ECO:0000313" key="3">
    <source>
        <dbReference type="Proteomes" id="UP000295705"/>
    </source>
</evidence>
<proteinExistence type="predicted"/>
<dbReference type="InterPro" id="IPR037401">
    <property type="entry name" value="SnoaL-like"/>
</dbReference>
<dbReference type="GO" id="GO:0016853">
    <property type="term" value="F:isomerase activity"/>
    <property type="evidence" value="ECO:0007669"/>
    <property type="project" value="UniProtKB-KW"/>
</dbReference>
<dbReference type="PANTHER" id="PTHR38436:SF1">
    <property type="entry name" value="ESTER CYCLASE"/>
    <property type="match status" value="1"/>
</dbReference>
<dbReference type="SUPFAM" id="SSF54427">
    <property type="entry name" value="NTF2-like"/>
    <property type="match status" value="1"/>
</dbReference>
<dbReference type="AlphaFoldDB" id="A0A4R6V222"/>
<protein>
    <submittedName>
        <fullName evidence="2">Ketosteroid isomerase-like protein</fullName>
    </submittedName>
</protein>
<gene>
    <name evidence="2" type="ORF">EV188_110120</name>
</gene>
<keyword evidence="2" id="KW-0413">Isomerase</keyword>
<name>A0A4R6V222_9PSEU</name>